<dbReference type="AlphaFoldDB" id="A0A383EKK0"/>
<organism evidence="1">
    <name type="scientific">marine metagenome</name>
    <dbReference type="NCBI Taxonomy" id="408172"/>
    <lineage>
        <taxon>unclassified sequences</taxon>
        <taxon>metagenomes</taxon>
        <taxon>ecological metagenomes</taxon>
    </lineage>
</organism>
<reference evidence="1" key="1">
    <citation type="submission" date="2018-05" db="EMBL/GenBank/DDBJ databases">
        <authorList>
            <person name="Lanie J.A."/>
            <person name="Ng W.-L."/>
            <person name="Kazmierczak K.M."/>
            <person name="Andrzejewski T.M."/>
            <person name="Davidsen T.M."/>
            <person name="Wayne K.J."/>
            <person name="Tettelin H."/>
            <person name="Glass J.I."/>
            <person name="Rusch D."/>
            <person name="Podicherti R."/>
            <person name="Tsui H.-C.T."/>
            <person name="Winkler M.E."/>
        </authorList>
    </citation>
    <scope>NUCLEOTIDE SEQUENCE</scope>
</reference>
<dbReference type="EMBL" id="UINC01226346">
    <property type="protein sequence ID" value="SVE56795.1"/>
    <property type="molecule type" value="Genomic_DNA"/>
</dbReference>
<gene>
    <name evidence="1" type="ORF">METZ01_LOCUS509649</name>
</gene>
<evidence type="ECO:0000313" key="1">
    <source>
        <dbReference type="EMBL" id="SVE56795.1"/>
    </source>
</evidence>
<feature type="non-terminal residue" evidence="1">
    <location>
        <position position="1"/>
    </location>
</feature>
<sequence>VRLGLKVFVRATLWGALYTRIIFLGAKSQVANYGLVEK</sequence>
<accession>A0A383EKK0</accession>
<name>A0A383EKK0_9ZZZZ</name>
<protein>
    <submittedName>
        <fullName evidence="1">Uncharacterized protein</fullName>
    </submittedName>
</protein>
<proteinExistence type="predicted"/>